<organism evidence="6 7">
    <name type="scientific">Pycnococcus provasolii</name>
    <dbReference type="NCBI Taxonomy" id="41880"/>
    <lineage>
        <taxon>Eukaryota</taxon>
        <taxon>Viridiplantae</taxon>
        <taxon>Chlorophyta</taxon>
        <taxon>Pseudoscourfieldiophyceae</taxon>
        <taxon>Pseudoscourfieldiales</taxon>
        <taxon>Pycnococcaceae</taxon>
        <taxon>Pycnococcus</taxon>
    </lineage>
</organism>
<keyword evidence="7" id="KW-1185">Reference proteome</keyword>
<keyword evidence="2 3" id="KW-0129">CBS domain</keyword>
<dbReference type="Pfam" id="PF00571">
    <property type="entry name" value="CBS"/>
    <property type="match status" value="2"/>
</dbReference>
<feature type="region of interest" description="Disordered" evidence="4">
    <location>
        <begin position="189"/>
        <end position="208"/>
    </location>
</feature>
<feature type="domain" description="CBS" evidence="5">
    <location>
        <begin position="437"/>
        <end position="494"/>
    </location>
</feature>
<dbReference type="InterPro" id="IPR050511">
    <property type="entry name" value="AMPK_gamma/SDS23_families"/>
</dbReference>
<dbReference type="PANTHER" id="PTHR13780:SF128">
    <property type="entry name" value="CBS DOMAIN-CONTAINING PROTEIN"/>
    <property type="match status" value="1"/>
</dbReference>
<dbReference type="PANTHER" id="PTHR13780">
    <property type="entry name" value="AMP-ACTIVATED PROTEIN KINASE, GAMMA REGULATORY SUBUNIT"/>
    <property type="match status" value="1"/>
</dbReference>
<gene>
    <name evidence="6" type="ORF">PPROV_000781500</name>
</gene>
<name>A0A830HQ87_9CHLO</name>
<evidence type="ECO:0000313" key="7">
    <source>
        <dbReference type="Proteomes" id="UP000660262"/>
    </source>
</evidence>
<proteinExistence type="predicted"/>
<dbReference type="SMART" id="SM00116">
    <property type="entry name" value="CBS"/>
    <property type="match status" value="2"/>
</dbReference>
<feature type="compositionally biased region" description="Low complexity" evidence="4">
    <location>
        <begin position="11"/>
        <end position="25"/>
    </location>
</feature>
<evidence type="ECO:0000313" key="6">
    <source>
        <dbReference type="EMBL" id="GHP09078.1"/>
    </source>
</evidence>
<dbReference type="GO" id="GO:0005634">
    <property type="term" value="C:nucleus"/>
    <property type="evidence" value="ECO:0007669"/>
    <property type="project" value="TreeGrafter"/>
</dbReference>
<dbReference type="Gene3D" id="3.10.580.10">
    <property type="entry name" value="CBS-domain"/>
    <property type="match status" value="2"/>
</dbReference>
<feature type="compositionally biased region" description="Gly residues" evidence="4">
    <location>
        <begin position="1"/>
        <end position="10"/>
    </location>
</feature>
<protein>
    <recommendedName>
        <fullName evidence="5">CBS domain-containing protein</fullName>
    </recommendedName>
</protein>
<dbReference type="PROSITE" id="PS51371">
    <property type="entry name" value="CBS"/>
    <property type="match status" value="1"/>
</dbReference>
<dbReference type="InterPro" id="IPR000644">
    <property type="entry name" value="CBS_dom"/>
</dbReference>
<dbReference type="Proteomes" id="UP000660262">
    <property type="component" value="Unassembled WGS sequence"/>
</dbReference>
<dbReference type="EMBL" id="BNJQ01000023">
    <property type="protein sequence ID" value="GHP09078.1"/>
    <property type="molecule type" value="Genomic_DNA"/>
</dbReference>
<feature type="region of interest" description="Disordered" evidence="4">
    <location>
        <begin position="1"/>
        <end position="31"/>
    </location>
</feature>
<evidence type="ECO:0000256" key="1">
    <source>
        <dbReference type="ARBA" id="ARBA00022737"/>
    </source>
</evidence>
<evidence type="ECO:0000259" key="5">
    <source>
        <dbReference type="PROSITE" id="PS51371"/>
    </source>
</evidence>
<dbReference type="GO" id="GO:0005737">
    <property type="term" value="C:cytoplasm"/>
    <property type="evidence" value="ECO:0007669"/>
    <property type="project" value="TreeGrafter"/>
</dbReference>
<evidence type="ECO:0000256" key="3">
    <source>
        <dbReference type="PROSITE-ProRule" id="PRU00703"/>
    </source>
</evidence>
<dbReference type="CDD" id="cd02205">
    <property type="entry name" value="CBS_pair_SF"/>
    <property type="match status" value="1"/>
</dbReference>
<keyword evidence="1" id="KW-0677">Repeat</keyword>
<dbReference type="InterPro" id="IPR046342">
    <property type="entry name" value="CBS_dom_sf"/>
</dbReference>
<evidence type="ECO:0000256" key="2">
    <source>
        <dbReference type="ARBA" id="ARBA00023122"/>
    </source>
</evidence>
<sequence length="494" mass="52149">MAQQQGGGGAAAATSNSNAAANPASPKGRHAREALEFHASLAEEGAAIPSAKFTTSEALQGIKRQAAAFLRREDLGAVLASRAGSQHAAALGPEARFGEPPLLLLHDDTVRDALASLAARGVLSAPVVGETWVLERWAFGNNEGRSSTNADVTPEGSSLGEFTYFGFVDVYDMVGALCAAAKSHLSSSSSHGGGAGGAAGDNNNNNNKRVLEPREWSELLRGEIGQKFLNTKLLNILGHDGDLVWKGFTCDRTLYDACSRGLLKVQPHSQSGRSPASVASHRVACFDVRGRVTDIISQTDILKHILEHSSELGDLLNLSLQDLGLVYEMPIVSVAANVPAVEAFAKLHAAGTSCLAVVDEDSGELLSNLSASDLRGVSIGHLETLAMPVGQYLSLVHNLTYGRYTWVPAETAETGVELGFEGMGIARDAVSRLPVVMRRQAHDAIVLRPTATLLHLIELLTRKHVHHVWVVDASGKPITVISTTDVLSCLCGGT</sequence>
<accession>A0A830HQ87</accession>
<dbReference type="SUPFAM" id="SSF54631">
    <property type="entry name" value="CBS-domain pair"/>
    <property type="match status" value="2"/>
</dbReference>
<dbReference type="OrthoDB" id="449052at2759"/>
<reference evidence="6" key="1">
    <citation type="submission" date="2020-10" db="EMBL/GenBank/DDBJ databases">
        <title>Unveiling of a novel bifunctional photoreceptor, Dualchrome1, isolated from a cosmopolitan green alga.</title>
        <authorList>
            <person name="Suzuki S."/>
            <person name="Kawachi M."/>
        </authorList>
    </citation>
    <scope>NUCLEOTIDE SEQUENCE</scope>
    <source>
        <strain evidence="6">NIES 2893</strain>
    </source>
</reference>
<evidence type="ECO:0000256" key="4">
    <source>
        <dbReference type="SAM" id="MobiDB-lite"/>
    </source>
</evidence>
<comment type="caution">
    <text evidence="6">The sequence shown here is derived from an EMBL/GenBank/DDBJ whole genome shotgun (WGS) entry which is preliminary data.</text>
</comment>
<dbReference type="AlphaFoldDB" id="A0A830HQ87"/>